<accession>A0AAD2GWW4</accession>
<evidence type="ECO:0000313" key="2">
    <source>
        <dbReference type="Proteomes" id="UP001295794"/>
    </source>
</evidence>
<proteinExistence type="predicted"/>
<organism evidence="1 2">
    <name type="scientific">Mycena citricolor</name>
    <dbReference type="NCBI Taxonomy" id="2018698"/>
    <lineage>
        <taxon>Eukaryota</taxon>
        <taxon>Fungi</taxon>
        <taxon>Dikarya</taxon>
        <taxon>Basidiomycota</taxon>
        <taxon>Agaricomycotina</taxon>
        <taxon>Agaricomycetes</taxon>
        <taxon>Agaricomycetidae</taxon>
        <taxon>Agaricales</taxon>
        <taxon>Marasmiineae</taxon>
        <taxon>Mycenaceae</taxon>
        <taxon>Mycena</taxon>
    </lineage>
</organism>
<gene>
    <name evidence="1" type="ORF">MYCIT1_LOCUS5892</name>
</gene>
<name>A0AAD2GWW4_9AGAR</name>
<evidence type="ECO:0008006" key="3">
    <source>
        <dbReference type="Google" id="ProtNLM"/>
    </source>
</evidence>
<dbReference type="Proteomes" id="UP001295794">
    <property type="component" value="Unassembled WGS sequence"/>
</dbReference>
<evidence type="ECO:0000313" key="1">
    <source>
        <dbReference type="EMBL" id="CAK5265126.1"/>
    </source>
</evidence>
<reference evidence="1" key="1">
    <citation type="submission" date="2023-11" db="EMBL/GenBank/DDBJ databases">
        <authorList>
            <person name="De Vega J J."/>
            <person name="De Vega J J."/>
        </authorList>
    </citation>
    <scope>NUCLEOTIDE SEQUENCE</scope>
</reference>
<dbReference type="AlphaFoldDB" id="A0AAD2GWW4"/>
<comment type="caution">
    <text evidence="1">The sequence shown here is derived from an EMBL/GenBank/DDBJ whole genome shotgun (WGS) entry which is preliminary data.</text>
</comment>
<keyword evidence="2" id="KW-1185">Reference proteome</keyword>
<protein>
    <recommendedName>
        <fullName evidence="3">MULE transposase domain-containing protein</fullName>
    </recommendedName>
</protein>
<sequence length="566" mass="64487">MQQKRCSKCRKTLDLTAEFWGAQFRAGGPEANNRCRKCCGNDARAFREKKGGKESEDSEDAAPFFNAEPVSTSAFLQMLKPDVHQLIALVDIASLIHDISLRDTRTTDVTEYQPVMDHIASLVWEQTNYRFTYKDSKFFDDTTRFRYTCCQDAKRQNASKKIPDPSKQRNKAKMETFDCDGTLTIWADGKQSSCFIRYQHKEPHKKYQCIDIPPEIIKLIKERSNMRGPQVWKEILKVTPQPKFTYQQIYNHLLAMNGKAWRLRENEEESAALLFEQLCQKRPECAPVFERIELPKDPSDGYSAFAFSLPTLIKKWQGCISEVQLDSTFKTNKAGYECFALMGEVFGSGLPLGFLLIKSNGSPKPGSKELYLRALIRDITMNWDIKPIQTLSDKDITEINAFLGELPGNVKHQLCYWHGIRVLRGHLATTSRPPAHYDAPRAFQEFDFIDKKFLPVAQIPPEDRANVTVAREMIPTVQLRFNGSLIPSVPERPKIIIRLDGHIHDILRSLDESEDLLDILDDEDEFAEHLGDDLDAIDRLEAAESWLEPGDEPIGTAFSTGGSTIP</sequence>
<dbReference type="EMBL" id="CAVNYO010000082">
    <property type="protein sequence ID" value="CAK5265126.1"/>
    <property type="molecule type" value="Genomic_DNA"/>
</dbReference>